<keyword evidence="6" id="KW-1185">Reference proteome</keyword>
<protein>
    <submittedName>
        <fullName evidence="5">Uncharacterized protein</fullName>
    </submittedName>
</protein>
<dbReference type="Gene3D" id="1.10.3460.10">
    <property type="entry name" value="Chlorophyll a/b binding protein domain"/>
    <property type="match status" value="2"/>
</dbReference>
<accession>A0ABN9XI73</accession>
<evidence type="ECO:0000256" key="4">
    <source>
        <dbReference type="ARBA" id="ARBA00022640"/>
    </source>
</evidence>
<proteinExistence type="predicted"/>
<reference evidence="5" key="1">
    <citation type="submission" date="2023-10" db="EMBL/GenBank/DDBJ databases">
        <authorList>
            <person name="Chen Y."/>
            <person name="Shah S."/>
            <person name="Dougan E. K."/>
            <person name="Thang M."/>
            <person name="Chan C."/>
        </authorList>
    </citation>
    <scope>NUCLEOTIDE SEQUENCE [LARGE SCALE GENOMIC DNA]</scope>
</reference>
<dbReference type="Pfam" id="PF00504">
    <property type="entry name" value="Chloroa_b-bind"/>
    <property type="match status" value="2"/>
</dbReference>
<evidence type="ECO:0000313" key="6">
    <source>
        <dbReference type="Proteomes" id="UP001189429"/>
    </source>
</evidence>
<organism evidence="5 6">
    <name type="scientific">Prorocentrum cordatum</name>
    <dbReference type="NCBI Taxonomy" id="2364126"/>
    <lineage>
        <taxon>Eukaryota</taxon>
        <taxon>Sar</taxon>
        <taxon>Alveolata</taxon>
        <taxon>Dinophyceae</taxon>
        <taxon>Prorocentrales</taxon>
        <taxon>Prorocentraceae</taxon>
        <taxon>Prorocentrum</taxon>
    </lineage>
</organism>
<evidence type="ECO:0000256" key="3">
    <source>
        <dbReference type="ARBA" id="ARBA00022531"/>
    </source>
</evidence>
<sequence>PFWLKDIGLESSSKAAAPQAAATSTSLARSAAIMALAFVAAPTAPTAGPAPALRAAAAAAGPASEGGAPAGLTSAACTLVAAAGVVSAAGRRRAAKKAAPALRAFENELGVQPPTGFWDPAGYCSDGDAQEFYRRRCVEIKHGRVSMIACIGYIVPEYFKWPGYLSPSDGIKFADVPHGLDAITRVPAVGWFQIVLFGLSMELFAAYQDPTKLPGKLSSRLVIALTEIRNKSIAGGVNNSGYEFGPFGIPNAPSIKDPEVRKQKLNAEIANGRLAMVAIMGLMFQNGTVGTTGPEMWLGASATARGTLDQVSYGEGMKPKTNMSPRPEFLEVGESMPMPALPPPAGSAAAKLPMALRGTGGPFPDDVWDPLNLMAGKSEEQLLHWRAVELKHARVAMLAVLGWFHVATGWHPVGDAAARMRVSDDPLINYTQLPIGGAFQVVFTIMVTEWLLTYVCKPPKEAPWDLVGWTPTLVADQNQPEWKERQLMELNNGRLAMVAFFGLLFQDMATGDYGPFFGTPDATGVANGTGNFDGVELFRGLPFPKSPGGLTPNVYPPVGFMSYDPPPM</sequence>
<comment type="subcellular location">
    <subcellularLocation>
        <location evidence="1">Plastid</location>
        <location evidence="1">Chloroplast</location>
    </subcellularLocation>
</comment>
<dbReference type="SUPFAM" id="SSF103511">
    <property type="entry name" value="Chlorophyll a-b binding protein"/>
    <property type="match status" value="2"/>
</dbReference>
<keyword evidence="4" id="KW-0934">Plastid</keyword>
<dbReference type="InterPro" id="IPR022796">
    <property type="entry name" value="Chloroa_b-bind"/>
</dbReference>
<keyword evidence="2" id="KW-0150">Chloroplast</keyword>
<dbReference type="EMBL" id="CAUYUJ010020399">
    <property type="protein sequence ID" value="CAK0897910.1"/>
    <property type="molecule type" value="Genomic_DNA"/>
</dbReference>
<dbReference type="InterPro" id="IPR001344">
    <property type="entry name" value="Chloro_AB-bd_pln"/>
</dbReference>
<evidence type="ECO:0000256" key="2">
    <source>
        <dbReference type="ARBA" id="ARBA00022528"/>
    </source>
</evidence>
<feature type="non-terminal residue" evidence="5">
    <location>
        <position position="1"/>
    </location>
</feature>
<evidence type="ECO:0000256" key="1">
    <source>
        <dbReference type="ARBA" id="ARBA00004229"/>
    </source>
</evidence>
<evidence type="ECO:0000313" key="5">
    <source>
        <dbReference type="EMBL" id="CAK0897910.1"/>
    </source>
</evidence>
<dbReference type="Proteomes" id="UP001189429">
    <property type="component" value="Unassembled WGS sequence"/>
</dbReference>
<gene>
    <name evidence="5" type="ORF">PCOR1329_LOCUS75955</name>
</gene>
<name>A0ABN9XI73_9DINO</name>
<keyword evidence="3" id="KW-0602">Photosynthesis</keyword>
<dbReference type="PANTHER" id="PTHR21649">
    <property type="entry name" value="CHLOROPHYLL A/B BINDING PROTEIN"/>
    <property type="match status" value="1"/>
</dbReference>
<comment type="caution">
    <text evidence="5">The sequence shown here is derived from an EMBL/GenBank/DDBJ whole genome shotgun (WGS) entry which is preliminary data.</text>
</comment>